<protein>
    <submittedName>
        <fullName evidence="1">Uncharacterized protein</fullName>
    </submittedName>
</protein>
<dbReference type="EMBL" id="MTHB01000032">
    <property type="protein sequence ID" value="OXC79733.1"/>
    <property type="molecule type" value="Genomic_DNA"/>
</dbReference>
<name>A0A226X8S4_CABSO</name>
<comment type="caution">
    <text evidence="1">The sequence shown here is derived from an EMBL/GenBank/DDBJ whole genome shotgun (WGS) entry which is preliminary data.</text>
</comment>
<proteinExistence type="predicted"/>
<dbReference type="AlphaFoldDB" id="A0A226X8S4"/>
<organism evidence="1 2">
    <name type="scientific">Caballeronia sordidicola</name>
    <name type="common">Burkholderia sordidicola</name>
    <dbReference type="NCBI Taxonomy" id="196367"/>
    <lineage>
        <taxon>Bacteria</taxon>
        <taxon>Pseudomonadati</taxon>
        <taxon>Pseudomonadota</taxon>
        <taxon>Betaproteobacteria</taxon>
        <taxon>Burkholderiales</taxon>
        <taxon>Burkholderiaceae</taxon>
        <taxon>Caballeronia</taxon>
    </lineage>
</organism>
<evidence type="ECO:0000313" key="2">
    <source>
        <dbReference type="Proteomes" id="UP000214720"/>
    </source>
</evidence>
<sequence length="43" mass="4950">MRRTDGLLIHSAHLNCVDTLRDFYRVSAAYRHLGKTQFNGDTV</sequence>
<reference evidence="2" key="1">
    <citation type="submission" date="2017-01" db="EMBL/GenBank/DDBJ databases">
        <title>Genome Analysis of Deinococcus marmoris KOPRI26562.</title>
        <authorList>
            <person name="Kim J.H."/>
            <person name="Oh H.-M."/>
        </authorList>
    </citation>
    <scope>NUCLEOTIDE SEQUENCE [LARGE SCALE GENOMIC DNA]</scope>
    <source>
        <strain evidence="2">PAMC 26633</strain>
    </source>
</reference>
<accession>A0A226X8S4</accession>
<evidence type="ECO:0000313" key="1">
    <source>
        <dbReference type="EMBL" id="OXC79733.1"/>
    </source>
</evidence>
<dbReference type="Proteomes" id="UP000214720">
    <property type="component" value="Unassembled WGS sequence"/>
</dbReference>
<gene>
    <name evidence="1" type="ORF">BSU04_05630</name>
</gene>